<accession>A0AA88H4V1</accession>
<organism evidence="1 2">
    <name type="scientific">Artemia franciscana</name>
    <name type="common">Brine shrimp</name>
    <name type="synonym">Artemia sanfranciscana</name>
    <dbReference type="NCBI Taxonomy" id="6661"/>
    <lineage>
        <taxon>Eukaryota</taxon>
        <taxon>Metazoa</taxon>
        <taxon>Ecdysozoa</taxon>
        <taxon>Arthropoda</taxon>
        <taxon>Crustacea</taxon>
        <taxon>Branchiopoda</taxon>
        <taxon>Anostraca</taxon>
        <taxon>Artemiidae</taxon>
        <taxon>Artemia</taxon>
    </lineage>
</organism>
<evidence type="ECO:0000313" key="2">
    <source>
        <dbReference type="Proteomes" id="UP001187531"/>
    </source>
</evidence>
<comment type="caution">
    <text evidence="1">The sequence shown here is derived from an EMBL/GenBank/DDBJ whole genome shotgun (WGS) entry which is preliminary data.</text>
</comment>
<dbReference type="EMBL" id="JAVRJZ010000021">
    <property type="protein sequence ID" value="KAK2704890.1"/>
    <property type="molecule type" value="Genomic_DNA"/>
</dbReference>
<evidence type="ECO:0008006" key="3">
    <source>
        <dbReference type="Google" id="ProtNLM"/>
    </source>
</evidence>
<dbReference type="AlphaFoldDB" id="A0AA88H4V1"/>
<proteinExistence type="predicted"/>
<sequence>MNHLVVTNAIFGHKPSHLLTRHPDDGVTTAQIDFILFHQRWRSSVIDPHSYNGADTGSKSGSDHNLALAKILHRLASRRKNKPEVQLDIVWSNTWLRPVSNSIDLPIDWVPENALSSHEGVRIRQKFSLGFLKYYDDVAILSDPEKAPTMLDEVVSWADRIGFKVSTGKRKYMTLNHTDPISLTVNQVELDQVDSFPYHGS</sequence>
<name>A0AA88H4V1_ARTSF</name>
<dbReference type="Proteomes" id="UP001187531">
    <property type="component" value="Unassembled WGS sequence"/>
</dbReference>
<reference evidence="1" key="1">
    <citation type="submission" date="2023-07" db="EMBL/GenBank/DDBJ databases">
        <title>Chromosome-level genome assembly of Artemia franciscana.</title>
        <authorList>
            <person name="Jo E."/>
        </authorList>
    </citation>
    <scope>NUCLEOTIDE SEQUENCE</scope>
    <source>
        <tissue evidence="1">Whole body</tissue>
    </source>
</reference>
<gene>
    <name evidence="1" type="ORF">QYM36_017066</name>
</gene>
<evidence type="ECO:0000313" key="1">
    <source>
        <dbReference type="EMBL" id="KAK2704890.1"/>
    </source>
</evidence>
<keyword evidence="2" id="KW-1185">Reference proteome</keyword>
<protein>
    <recommendedName>
        <fullName evidence="3">Reverse transcriptase domain-containing protein</fullName>
    </recommendedName>
</protein>